<dbReference type="PANTHER" id="PTHR44329">
    <property type="entry name" value="SERINE/THREONINE-PROTEIN KINASE TNNI3K-RELATED"/>
    <property type="match status" value="1"/>
</dbReference>
<evidence type="ECO:0000313" key="3">
    <source>
        <dbReference type="Proteomes" id="UP000054166"/>
    </source>
</evidence>
<gene>
    <name evidence="2" type="ORF">PILCRDRAFT_72011</name>
</gene>
<dbReference type="Gene3D" id="1.10.510.10">
    <property type="entry name" value="Transferase(Phosphotransferase) domain 1"/>
    <property type="match status" value="1"/>
</dbReference>
<evidence type="ECO:0000259" key="1">
    <source>
        <dbReference type="PROSITE" id="PS50011"/>
    </source>
</evidence>
<accession>A0A0C3FNR3</accession>
<dbReference type="PROSITE" id="PS50011">
    <property type="entry name" value="PROTEIN_KINASE_DOM"/>
    <property type="match status" value="1"/>
</dbReference>
<dbReference type="GO" id="GO:0004674">
    <property type="term" value="F:protein serine/threonine kinase activity"/>
    <property type="evidence" value="ECO:0007669"/>
    <property type="project" value="TreeGrafter"/>
</dbReference>
<dbReference type="GO" id="GO:0005524">
    <property type="term" value="F:ATP binding"/>
    <property type="evidence" value="ECO:0007669"/>
    <property type="project" value="InterPro"/>
</dbReference>
<reference evidence="2 3" key="1">
    <citation type="submission" date="2014-04" db="EMBL/GenBank/DDBJ databases">
        <authorList>
            <consortium name="DOE Joint Genome Institute"/>
            <person name="Kuo A."/>
            <person name="Tarkka M."/>
            <person name="Buscot F."/>
            <person name="Kohler A."/>
            <person name="Nagy L.G."/>
            <person name="Floudas D."/>
            <person name="Copeland A."/>
            <person name="Barry K.W."/>
            <person name="Cichocki N."/>
            <person name="Veneault-Fourrey C."/>
            <person name="LaButti K."/>
            <person name="Lindquist E.A."/>
            <person name="Lipzen A."/>
            <person name="Lundell T."/>
            <person name="Morin E."/>
            <person name="Murat C."/>
            <person name="Sun H."/>
            <person name="Tunlid A."/>
            <person name="Henrissat B."/>
            <person name="Grigoriev I.V."/>
            <person name="Hibbett D.S."/>
            <person name="Martin F."/>
            <person name="Nordberg H.P."/>
            <person name="Cantor M.N."/>
            <person name="Hua S.X."/>
        </authorList>
    </citation>
    <scope>NUCLEOTIDE SEQUENCE [LARGE SCALE GENOMIC DNA]</scope>
    <source>
        <strain evidence="2 3">F 1598</strain>
    </source>
</reference>
<name>A0A0C3FNR3_PILCF</name>
<keyword evidence="3" id="KW-1185">Reference proteome</keyword>
<dbReference type="InterPro" id="IPR051681">
    <property type="entry name" value="Ser/Thr_Kinases-Pseudokinases"/>
</dbReference>
<feature type="domain" description="Protein kinase" evidence="1">
    <location>
        <begin position="32"/>
        <end position="258"/>
    </location>
</feature>
<organism evidence="2 3">
    <name type="scientific">Piloderma croceum (strain F 1598)</name>
    <dbReference type="NCBI Taxonomy" id="765440"/>
    <lineage>
        <taxon>Eukaryota</taxon>
        <taxon>Fungi</taxon>
        <taxon>Dikarya</taxon>
        <taxon>Basidiomycota</taxon>
        <taxon>Agaricomycotina</taxon>
        <taxon>Agaricomycetes</taxon>
        <taxon>Agaricomycetidae</taxon>
        <taxon>Atheliales</taxon>
        <taxon>Atheliaceae</taxon>
        <taxon>Piloderma</taxon>
    </lineage>
</organism>
<dbReference type="SUPFAM" id="SSF56112">
    <property type="entry name" value="Protein kinase-like (PK-like)"/>
    <property type="match status" value="1"/>
</dbReference>
<reference evidence="3" key="2">
    <citation type="submission" date="2015-01" db="EMBL/GenBank/DDBJ databases">
        <title>Evolutionary Origins and Diversification of the Mycorrhizal Mutualists.</title>
        <authorList>
            <consortium name="DOE Joint Genome Institute"/>
            <consortium name="Mycorrhizal Genomics Consortium"/>
            <person name="Kohler A."/>
            <person name="Kuo A."/>
            <person name="Nagy L.G."/>
            <person name="Floudas D."/>
            <person name="Copeland A."/>
            <person name="Barry K.W."/>
            <person name="Cichocki N."/>
            <person name="Veneault-Fourrey C."/>
            <person name="LaButti K."/>
            <person name="Lindquist E.A."/>
            <person name="Lipzen A."/>
            <person name="Lundell T."/>
            <person name="Morin E."/>
            <person name="Murat C."/>
            <person name="Riley R."/>
            <person name="Ohm R."/>
            <person name="Sun H."/>
            <person name="Tunlid A."/>
            <person name="Henrissat B."/>
            <person name="Grigoriev I.V."/>
            <person name="Hibbett D.S."/>
            <person name="Martin F."/>
        </authorList>
    </citation>
    <scope>NUCLEOTIDE SEQUENCE [LARGE SCALE GENOMIC DNA]</scope>
    <source>
        <strain evidence="3">F 1598</strain>
    </source>
</reference>
<evidence type="ECO:0000313" key="2">
    <source>
        <dbReference type="EMBL" id="KIM81399.1"/>
    </source>
</evidence>
<dbReference type="HOGENOM" id="CLU_000288_7_18_1"/>
<proteinExistence type="predicted"/>
<feature type="non-terminal residue" evidence="2">
    <location>
        <position position="1"/>
    </location>
</feature>
<dbReference type="Pfam" id="PF07714">
    <property type="entry name" value="PK_Tyr_Ser-Thr"/>
    <property type="match status" value="1"/>
</dbReference>
<dbReference type="EMBL" id="KN832999">
    <property type="protein sequence ID" value="KIM81399.1"/>
    <property type="molecule type" value="Genomic_DNA"/>
</dbReference>
<dbReference type="InterPro" id="IPR000719">
    <property type="entry name" value="Prot_kinase_dom"/>
</dbReference>
<dbReference type="InterPro" id="IPR001245">
    <property type="entry name" value="Ser-Thr/Tyr_kinase_cat_dom"/>
</dbReference>
<dbReference type="OrthoDB" id="122279at2759"/>
<dbReference type="Proteomes" id="UP000054166">
    <property type="component" value="Unassembled WGS sequence"/>
</dbReference>
<protein>
    <recommendedName>
        <fullName evidence="1">Protein kinase domain-containing protein</fullName>
    </recommendedName>
</protein>
<sequence>DTFRRKAQMLLLTLPSAGTLMPSSWTIKRVKLLAKNPVAFGGFADIYKGSYNGCTVALKCLRLNTYFTSEDHEKIRSKFRREALLWKDLKHPHILPFLGIDIETFPTSYACLVAPWMSRGTILTYLQDNEPPTTEVDRLIFETAQGLVYLHSRDVVHGDLHSPDLQSNILLDENLHIRLADFGLAKIANNANFSTSSNNGGVYRYMAPELVAPLLLVALTEEDKVNSHKSPASDVFAFGMIGWQVRCDYLSINGSLLY</sequence>
<dbReference type="AlphaFoldDB" id="A0A0C3FNR3"/>
<dbReference type="STRING" id="765440.A0A0C3FNR3"/>
<dbReference type="InParanoid" id="A0A0C3FNR3"/>
<dbReference type="InterPro" id="IPR011009">
    <property type="entry name" value="Kinase-like_dom_sf"/>
</dbReference>